<dbReference type="InParanoid" id="A0A2H3D3L4"/>
<dbReference type="AlphaFoldDB" id="A0A2H3D3L4"/>
<protein>
    <submittedName>
        <fullName evidence="1">Uncharacterized protein</fullName>
    </submittedName>
</protein>
<sequence>MTNDPMAVYKKIEESRYGKQMQFNIFNTQLTSGKFNANTPQEHMHLIVCLEQLVPKMWRALGELFTNKSELDLVVYDLYDYGTKDNITALFNTDRRLLGIINWATMGMVAVFKSCPSIHRAPY</sequence>
<dbReference type="Proteomes" id="UP000217790">
    <property type="component" value="Unassembled WGS sequence"/>
</dbReference>
<dbReference type="OrthoDB" id="3006885at2759"/>
<reference evidence="2" key="1">
    <citation type="journal article" date="2017" name="Nat. Ecol. Evol.">
        <title>Genome expansion and lineage-specific genetic innovations in the forest pathogenic fungi Armillaria.</title>
        <authorList>
            <person name="Sipos G."/>
            <person name="Prasanna A.N."/>
            <person name="Walter M.C."/>
            <person name="O'Connor E."/>
            <person name="Balint B."/>
            <person name="Krizsan K."/>
            <person name="Kiss B."/>
            <person name="Hess J."/>
            <person name="Varga T."/>
            <person name="Slot J."/>
            <person name="Riley R."/>
            <person name="Boka B."/>
            <person name="Rigling D."/>
            <person name="Barry K."/>
            <person name="Lee J."/>
            <person name="Mihaltcheva S."/>
            <person name="LaButti K."/>
            <person name="Lipzen A."/>
            <person name="Waldron R."/>
            <person name="Moloney N.M."/>
            <person name="Sperisen C."/>
            <person name="Kredics L."/>
            <person name="Vagvoelgyi C."/>
            <person name="Patrignani A."/>
            <person name="Fitzpatrick D."/>
            <person name="Nagy I."/>
            <person name="Doyle S."/>
            <person name="Anderson J.B."/>
            <person name="Grigoriev I.V."/>
            <person name="Gueldener U."/>
            <person name="Muensterkoetter M."/>
            <person name="Nagy L.G."/>
        </authorList>
    </citation>
    <scope>NUCLEOTIDE SEQUENCE [LARGE SCALE GENOMIC DNA]</scope>
    <source>
        <strain evidence="2">Ar21-2</strain>
    </source>
</reference>
<dbReference type="EMBL" id="KZ293705">
    <property type="protein sequence ID" value="PBK83627.1"/>
    <property type="molecule type" value="Genomic_DNA"/>
</dbReference>
<organism evidence="1 2">
    <name type="scientific">Armillaria gallica</name>
    <name type="common">Bulbous honey fungus</name>
    <name type="synonym">Armillaria bulbosa</name>
    <dbReference type="NCBI Taxonomy" id="47427"/>
    <lineage>
        <taxon>Eukaryota</taxon>
        <taxon>Fungi</taxon>
        <taxon>Dikarya</taxon>
        <taxon>Basidiomycota</taxon>
        <taxon>Agaricomycotina</taxon>
        <taxon>Agaricomycetes</taxon>
        <taxon>Agaricomycetidae</taxon>
        <taxon>Agaricales</taxon>
        <taxon>Marasmiineae</taxon>
        <taxon>Physalacriaceae</taxon>
        <taxon>Armillaria</taxon>
    </lineage>
</organism>
<evidence type="ECO:0000313" key="2">
    <source>
        <dbReference type="Proteomes" id="UP000217790"/>
    </source>
</evidence>
<dbReference type="OMA" id="GIINWAT"/>
<name>A0A2H3D3L4_ARMGA</name>
<accession>A0A2H3D3L4</accession>
<gene>
    <name evidence="1" type="ORF">ARMGADRAFT_1037793</name>
</gene>
<proteinExistence type="predicted"/>
<evidence type="ECO:0000313" key="1">
    <source>
        <dbReference type="EMBL" id="PBK83627.1"/>
    </source>
</evidence>
<keyword evidence="2" id="KW-1185">Reference proteome</keyword>